<reference evidence="4 5" key="1">
    <citation type="submission" date="2020-02" db="EMBL/GenBank/DDBJ databases">
        <authorList>
            <person name="Kim M.K."/>
        </authorList>
    </citation>
    <scope>NUCLEOTIDE SEQUENCE [LARGE SCALE GENOMIC DNA]</scope>
    <source>
        <strain evidence="4 5">BT327</strain>
    </source>
</reference>
<feature type="signal peptide" evidence="3">
    <location>
        <begin position="1"/>
        <end position="24"/>
    </location>
</feature>
<dbReference type="RefSeq" id="WP_163917036.1">
    <property type="nucleotide sequence ID" value="NZ_JAAGWD010000012.1"/>
</dbReference>
<keyword evidence="5" id="KW-1185">Reference proteome</keyword>
<evidence type="ECO:0000256" key="2">
    <source>
        <dbReference type="SAM" id="MobiDB-lite"/>
    </source>
</evidence>
<accession>A0A6B3LZB9</accession>
<gene>
    <name evidence="4" type="ORF">GXP69_18460</name>
</gene>
<name>A0A6B3LZB9_9BACT</name>
<evidence type="ECO:0000256" key="1">
    <source>
        <dbReference type="SAM" id="Coils"/>
    </source>
</evidence>
<feature type="compositionally biased region" description="Basic residues" evidence="2">
    <location>
        <begin position="127"/>
        <end position="146"/>
    </location>
</feature>
<proteinExistence type="predicted"/>
<feature type="chain" id="PRO_5025422635" description="DUF4890 domain-containing protein" evidence="3">
    <location>
        <begin position="25"/>
        <end position="146"/>
    </location>
</feature>
<sequence length="146" mass="16827">MKTNLLKKAFVLGLGLFLSVGAMAQQGQHDKARKQLTPAERQEKMLENYKKNLDLSDAQTQKLKAINQKHVQEMQALRNDQNLTRDAKKEKMKALQASREAEVTAILNADQKQKYATWKAEKAERKQKMRMKHEGKRGQRPLKQGK</sequence>
<keyword evidence="1" id="KW-0175">Coiled coil</keyword>
<evidence type="ECO:0008006" key="6">
    <source>
        <dbReference type="Google" id="ProtNLM"/>
    </source>
</evidence>
<keyword evidence="3" id="KW-0732">Signal</keyword>
<feature type="coiled-coil region" evidence="1">
    <location>
        <begin position="39"/>
        <end position="80"/>
    </location>
</feature>
<comment type="caution">
    <text evidence="4">The sequence shown here is derived from an EMBL/GenBank/DDBJ whole genome shotgun (WGS) entry which is preliminary data.</text>
</comment>
<evidence type="ECO:0000313" key="5">
    <source>
        <dbReference type="Proteomes" id="UP000474777"/>
    </source>
</evidence>
<organism evidence="4 5">
    <name type="scientific">Pontibacter burrus</name>
    <dbReference type="NCBI Taxonomy" id="2704466"/>
    <lineage>
        <taxon>Bacteria</taxon>
        <taxon>Pseudomonadati</taxon>
        <taxon>Bacteroidota</taxon>
        <taxon>Cytophagia</taxon>
        <taxon>Cytophagales</taxon>
        <taxon>Hymenobacteraceae</taxon>
        <taxon>Pontibacter</taxon>
    </lineage>
</organism>
<evidence type="ECO:0000256" key="3">
    <source>
        <dbReference type="SAM" id="SignalP"/>
    </source>
</evidence>
<protein>
    <recommendedName>
        <fullName evidence="6">DUF4890 domain-containing protein</fullName>
    </recommendedName>
</protein>
<dbReference type="AlphaFoldDB" id="A0A6B3LZB9"/>
<dbReference type="EMBL" id="JAAGWD010000012">
    <property type="protein sequence ID" value="NEM99686.1"/>
    <property type="molecule type" value="Genomic_DNA"/>
</dbReference>
<feature type="region of interest" description="Disordered" evidence="2">
    <location>
        <begin position="114"/>
        <end position="146"/>
    </location>
</feature>
<dbReference type="Proteomes" id="UP000474777">
    <property type="component" value="Unassembled WGS sequence"/>
</dbReference>
<evidence type="ECO:0000313" key="4">
    <source>
        <dbReference type="EMBL" id="NEM99686.1"/>
    </source>
</evidence>